<gene>
    <name evidence="9" type="ORF">COCCU_06210</name>
</gene>
<evidence type="ECO:0000256" key="7">
    <source>
        <dbReference type="ARBA" id="ARBA00023326"/>
    </source>
</evidence>
<evidence type="ECO:0000313" key="9">
    <source>
        <dbReference type="EMBL" id="QGU07186.1"/>
    </source>
</evidence>
<keyword evidence="7" id="KW-0624">Polysaccharide degradation</keyword>
<comment type="subcellular location">
    <subcellularLocation>
        <location evidence="1">Secreted</location>
    </subcellularLocation>
</comment>
<dbReference type="Pfam" id="PF00756">
    <property type="entry name" value="Esterase"/>
    <property type="match status" value="1"/>
</dbReference>
<dbReference type="Gene3D" id="3.40.50.1820">
    <property type="entry name" value="alpha/beta hydrolase"/>
    <property type="match status" value="1"/>
</dbReference>
<name>A0A6B8W8F4_9CORY</name>
<evidence type="ECO:0000256" key="8">
    <source>
        <dbReference type="SAM" id="MobiDB-lite"/>
    </source>
</evidence>
<dbReference type="EMBL" id="CP046455">
    <property type="protein sequence ID" value="QGU07186.1"/>
    <property type="molecule type" value="Genomic_DNA"/>
</dbReference>
<protein>
    <submittedName>
        <fullName evidence="9">Esterase</fullName>
    </submittedName>
</protein>
<sequence length="343" mass="36295">MVIKSSGREVALARSVAEHAQVAKKRFLTLLSTGLLMLGISTAAPSQALPVELSSSSSSSSSSVLQDLLSSVAPEEEAPGNAPKNFPGYPEITPDSTIPLQVLMPDGGEREVIISLPENYDPTRSYPVWLAFAGRNISPEHMSTDTGLQNASDAIVAYGRGIGNAWAGAPYATTTMAEDIAYSRAVVDRIAENYSVDRERVYSIGHSNGGGFSLALACFAPDLVAGVASVSGIFYEPGTPVSGQCAAQPVPTVIIHARWDGLSHFNGNIAHGKPYVGANQMAATQAEINGCGPEPLRTEIAEGLSRTQWQGCAAETELIVSDNNVHGWPNYSAFEAWDFLARQ</sequence>
<evidence type="ECO:0000256" key="3">
    <source>
        <dbReference type="ARBA" id="ARBA00022651"/>
    </source>
</evidence>
<dbReference type="Proteomes" id="UP000424462">
    <property type="component" value="Chromosome"/>
</dbReference>
<keyword evidence="2" id="KW-0964">Secreted</keyword>
<keyword evidence="3" id="KW-0858">Xylan degradation</keyword>
<dbReference type="SUPFAM" id="SSF53474">
    <property type="entry name" value="alpha/beta-Hydrolases"/>
    <property type="match status" value="1"/>
</dbReference>
<organism evidence="9 10">
    <name type="scientific">Corynebacterium occultum</name>
    <dbReference type="NCBI Taxonomy" id="2675219"/>
    <lineage>
        <taxon>Bacteria</taxon>
        <taxon>Bacillati</taxon>
        <taxon>Actinomycetota</taxon>
        <taxon>Actinomycetes</taxon>
        <taxon>Mycobacteriales</taxon>
        <taxon>Corynebacteriaceae</taxon>
        <taxon>Corynebacterium</taxon>
    </lineage>
</organism>
<proteinExistence type="predicted"/>
<dbReference type="PANTHER" id="PTHR38050:SF2">
    <property type="entry name" value="FERULOYL ESTERASE C-RELATED"/>
    <property type="match status" value="1"/>
</dbReference>
<dbReference type="InterPro" id="IPR043595">
    <property type="entry name" value="FaeB/C/D"/>
</dbReference>
<reference evidence="9 10" key="1">
    <citation type="submission" date="2019-11" db="EMBL/GenBank/DDBJ databases">
        <title>Complete genome sequence of Corynebacterium kalinowskii 1959, a novel Corynebacterium species isolated from soil of a small paddock in Vilsendorf, Germany.</title>
        <authorList>
            <person name="Schaffert L."/>
            <person name="Ruwe M."/>
            <person name="Milse J."/>
            <person name="Hanuschka K."/>
            <person name="Ortseifen V."/>
            <person name="Droste J."/>
            <person name="Brandt D."/>
            <person name="Schlueter L."/>
            <person name="Kutter Y."/>
            <person name="Vinke S."/>
            <person name="Viehoefer P."/>
            <person name="Jacob L."/>
            <person name="Luebke N.-C."/>
            <person name="Schulte-Berndt E."/>
            <person name="Hain C."/>
            <person name="Linder M."/>
            <person name="Schmidt P."/>
            <person name="Wollenschlaeger L."/>
            <person name="Luttermann T."/>
            <person name="Thieme E."/>
            <person name="Hassa J."/>
            <person name="Haak M."/>
            <person name="Wittchen M."/>
            <person name="Mentz A."/>
            <person name="Persicke M."/>
            <person name="Busche T."/>
            <person name="Ruckert C."/>
        </authorList>
    </citation>
    <scope>NUCLEOTIDE SEQUENCE [LARGE SCALE GENOMIC DNA]</scope>
    <source>
        <strain evidence="9 10">2039</strain>
    </source>
</reference>
<dbReference type="GO" id="GO:0045493">
    <property type="term" value="P:xylan catabolic process"/>
    <property type="evidence" value="ECO:0007669"/>
    <property type="project" value="UniProtKB-KW"/>
</dbReference>
<keyword evidence="4" id="KW-0732">Signal</keyword>
<evidence type="ECO:0000256" key="4">
    <source>
        <dbReference type="ARBA" id="ARBA00022729"/>
    </source>
</evidence>
<keyword evidence="6" id="KW-0119">Carbohydrate metabolism</keyword>
<dbReference type="GO" id="GO:0030600">
    <property type="term" value="F:feruloyl esterase activity"/>
    <property type="evidence" value="ECO:0007669"/>
    <property type="project" value="InterPro"/>
</dbReference>
<evidence type="ECO:0000313" key="10">
    <source>
        <dbReference type="Proteomes" id="UP000424462"/>
    </source>
</evidence>
<feature type="region of interest" description="Disordered" evidence="8">
    <location>
        <begin position="65"/>
        <end position="90"/>
    </location>
</feature>
<keyword evidence="10" id="KW-1185">Reference proteome</keyword>
<evidence type="ECO:0000256" key="2">
    <source>
        <dbReference type="ARBA" id="ARBA00022525"/>
    </source>
</evidence>
<dbReference type="PANTHER" id="PTHR38050">
    <property type="match status" value="1"/>
</dbReference>
<dbReference type="InterPro" id="IPR000801">
    <property type="entry name" value="Esterase-like"/>
</dbReference>
<dbReference type="InterPro" id="IPR029058">
    <property type="entry name" value="AB_hydrolase_fold"/>
</dbReference>
<evidence type="ECO:0000256" key="6">
    <source>
        <dbReference type="ARBA" id="ARBA00023277"/>
    </source>
</evidence>
<dbReference type="KEGG" id="cok:COCCU_06210"/>
<evidence type="ECO:0000256" key="5">
    <source>
        <dbReference type="ARBA" id="ARBA00022801"/>
    </source>
</evidence>
<accession>A0A6B8W8F4</accession>
<keyword evidence="5" id="KW-0378">Hydrolase</keyword>
<dbReference type="GO" id="GO:0005576">
    <property type="term" value="C:extracellular region"/>
    <property type="evidence" value="ECO:0007669"/>
    <property type="project" value="UniProtKB-SubCell"/>
</dbReference>
<evidence type="ECO:0000256" key="1">
    <source>
        <dbReference type="ARBA" id="ARBA00004613"/>
    </source>
</evidence>
<dbReference type="AlphaFoldDB" id="A0A6B8W8F4"/>